<accession>A0A378ZU81</accession>
<dbReference type="InterPro" id="IPR029045">
    <property type="entry name" value="ClpP/crotonase-like_dom_sf"/>
</dbReference>
<dbReference type="SUPFAM" id="SSF52096">
    <property type="entry name" value="ClpP/crotonase"/>
    <property type="match status" value="1"/>
</dbReference>
<feature type="chain" id="PRO_5016895448" evidence="2">
    <location>
        <begin position="21"/>
        <end position="400"/>
    </location>
</feature>
<feature type="compositionally biased region" description="Low complexity" evidence="1">
    <location>
        <begin position="209"/>
        <end position="227"/>
    </location>
</feature>
<protein>
    <submittedName>
        <fullName evidence="3">Bacterial SH3 domain</fullName>
    </submittedName>
</protein>
<dbReference type="OrthoDB" id="1522627at2"/>
<keyword evidence="2" id="KW-0732">Signal</keyword>
<dbReference type="Proteomes" id="UP000255000">
    <property type="component" value="Unassembled WGS sequence"/>
</dbReference>
<dbReference type="EMBL" id="UGSK01000001">
    <property type="protein sequence ID" value="SUB00812.1"/>
    <property type="molecule type" value="Genomic_DNA"/>
</dbReference>
<evidence type="ECO:0000256" key="1">
    <source>
        <dbReference type="SAM" id="MobiDB-lite"/>
    </source>
</evidence>
<reference evidence="3 4" key="1">
    <citation type="submission" date="2018-06" db="EMBL/GenBank/DDBJ databases">
        <authorList>
            <consortium name="Pathogen Informatics"/>
            <person name="Doyle S."/>
        </authorList>
    </citation>
    <scope>NUCLEOTIDE SEQUENCE [LARGE SCALE GENOMIC DNA]</scope>
    <source>
        <strain evidence="3 4">NCTC13350</strain>
    </source>
</reference>
<proteinExistence type="predicted"/>
<organism evidence="3 4">
    <name type="scientific">Pannonibacter phragmitetus</name>
    <dbReference type="NCBI Taxonomy" id="121719"/>
    <lineage>
        <taxon>Bacteria</taxon>
        <taxon>Pseudomonadati</taxon>
        <taxon>Pseudomonadota</taxon>
        <taxon>Alphaproteobacteria</taxon>
        <taxon>Hyphomicrobiales</taxon>
        <taxon>Stappiaceae</taxon>
        <taxon>Pannonibacter</taxon>
    </lineage>
</organism>
<dbReference type="RefSeq" id="WP_040678908.1">
    <property type="nucleotide sequence ID" value="NZ_UGSK01000001.1"/>
</dbReference>
<dbReference type="Gene3D" id="2.30.30.40">
    <property type="entry name" value="SH3 Domains"/>
    <property type="match status" value="1"/>
</dbReference>
<evidence type="ECO:0000256" key="2">
    <source>
        <dbReference type="SAM" id="SignalP"/>
    </source>
</evidence>
<feature type="compositionally biased region" description="Polar residues" evidence="1">
    <location>
        <begin position="197"/>
        <end position="208"/>
    </location>
</feature>
<evidence type="ECO:0000313" key="3">
    <source>
        <dbReference type="EMBL" id="SUB00812.1"/>
    </source>
</evidence>
<name>A0A378ZU81_9HYPH</name>
<evidence type="ECO:0000313" key="4">
    <source>
        <dbReference type="Proteomes" id="UP000255000"/>
    </source>
</evidence>
<feature type="signal peptide" evidence="2">
    <location>
        <begin position="1"/>
        <end position="20"/>
    </location>
</feature>
<gene>
    <name evidence="3" type="ORF">NCTC13350_01736</name>
</gene>
<sequence>MWWRSFFCFCSLVMLPTSQAWSLTFEPLTIDSETALIVVSGPFEAYEDFTPFFKVIDSLGRRSAIVTFDSPGGNPSKAIELGRIIRALKLPTLQTRSRICASACALAFIGGIVRGAEAGSIGVHKSSFADTSGMTVDGAVSYVQHQMAETISYLLEMGVEPGLLQLSLRYEQDDIRFLSKSEMQEYRVTTFDLSKGIGTTTATSQPRNTTPSHPQAAPPHSTSSSASRALPDYRVAPNDTRFRIPLAQSGMVYVPKGREHLRSAENQSSAKIVELKNGDPVEILSVGERWYHVRVLGKVGYLHHNWVRVDQFVQRPFDHRFIQIKSFDNFAEAEYFVINSDLPLTAYLATNNWFAIALAGTFPLERAKTLLDNLKTQQLVPNDAFVTVGNTYVNAVCCER</sequence>
<feature type="region of interest" description="Disordered" evidence="1">
    <location>
        <begin position="197"/>
        <end position="230"/>
    </location>
</feature>
<dbReference type="AlphaFoldDB" id="A0A378ZU81"/>